<dbReference type="PIRSF" id="PIRSF039003">
    <property type="entry name" value="IscX"/>
    <property type="match status" value="1"/>
</dbReference>
<dbReference type="STRING" id="86105.NF27_DP02090"/>
<accession>A0A0C1R043</accession>
<evidence type="ECO:0008006" key="3">
    <source>
        <dbReference type="Google" id="ProtNLM"/>
    </source>
</evidence>
<dbReference type="InterPro" id="IPR036762">
    <property type="entry name" value="IscX-like_sf"/>
</dbReference>
<dbReference type="PANTHER" id="PTHR37532">
    <property type="entry name" value="PROTEIN ISCX"/>
    <property type="match status" value="1"/>
</dbReference>
<sequence>MKWLDVYDIAIELEERYPEADIINIRFTDLKSWVISLPRFNDDPNKCNEKVLEAIQAAWIEERE</sequence>
<dbReference type="GO" id="GO:0016226">
    <property type="term" value="P:iron-sulfur cluster assembly"/>
    <property type="evidence" value="ECO:0007669"/>
    <property type="project" value="UniProtKB-UniRule"/>
</dbReference>
<dbReference type="GO" id="GO:0008198">
    <property type="term" value="F:ferrous iron binding"/>
    <property type="evidence" value="ECO:0007669"/>
    <property type="project" value="TreeGrafter"/>
</dbReference>
<dbReference type="GO" id="GO:0005829">
    <property type="term" value="C:cytosol"/>
    <property type="evidence" value="ECO:0007669"/>
    <property type="project" value="TreeGrafter"/>
</dbReference>
<keyword evidence="2" id="KW-1185">Reference proteome</keyword>
<evidence type="ECO:0000313" key="2">
    <source>
        <dbReference type="Proteomes" id="UP000031258"/>
    </source>
</evidence>
<dbReference type="Pfam" id="PF04384">
    <property type="entry name" value="Fe-S_assembly"/>
    <property type="match status" value="1"/>
</dbReference>
<evidence type="ECO:0000313" key="1">
    <source>
        <dbReference type="EMBL" id="KIE05665.1"/>
    </source>
</evidence>
<comment type="caution">
    <text evidence="1">The sequence shown here is derived from an EMBL/GenBank/DDBJ whole genome shotgun (WGS) entry which is preliminary data.</text>
</comment>
<dbReference type="PANTHER" id="PTHR37532:SF1">
    <property type="entry name" value="PROTEIN ISCX"/>
    <property type="match status" value="1"/>
</dbReference>
<dbReference type="PATRIC" id="fig|86105.3.peg.760"/>
<dbReference type="Proteomes" id="UP000031258">
    <property type="component" value="Unassembled WGS sequence"/>
</dbReference>
<name>A0A0C1R043_9RICK</name>
<gene>
    <name evidence="1" type="ORF">NF27_DP02090</name>
</gene>
<organism evidence="1 2">
    <name type="scientific">Candidatus Jidaibacter acanthamoebae</name>
    <dbReference type="NCBI Taxonomy" id="86105"/>
    <lineage>
        <taxon>Bacteria</taxon>
        <taxon>Pseudomonadati</taxon>
        <taxon>Pseudomonadota</taxon>
        <taxon>Alphaproteobacteria</taxon>
        <taxon>Rickettsiales</taxon>
        <taxon>Candidatus Midichloriaceae</taxon>
        <taxon>Candidatus Jidaibacter</taxon>
    </lineage>
</organism>
<proteinExistence type="predicted"/>
<dbReference type="OrthoDB" id="9800346at2"/>
<dbReference type="SUPFAM" id="SSF140319">
    <property type="entry name" value="IscX-like"/>
    <property type="match status" value="1"/>
</dbReference>
<reference evidence="1 2" key="1">
    <citation type="submission" date="2014-11" db="EMBL/GenBank/DDBJ databases">
        <title>A Rickettsiales Symbiont of Amoebae With Ancient Features.</title>
        <authorList>
            <person name="Schulz F."/>
            <person name="Martijn J."/>
            <person name="Wascher F."/>
            <person name="Kostanjsek R."/>
            <person name="Ettema T.J."/>
            <person name="Horn M."/>
        </authorList>
    </citation>
    <scope>NUCLEOTIDE SEQUENCE [LARGE SCALE GENOMIC DNA]</scope>
    <source>
        <strain evidence="1 2">UWC36</strain>
    </source>
</reference>
<dbReference type="InterPro" id="IPR007479">
    <property type="entry name" value="ISC_FeS_clus_asmbl_IscsX"/>
</dbReference>
<dbReference type="Gene3D" id="1.10.10.600">
    <property type="entry name" value="IscX-like"/>
    <property type="match status" value="1"/>
</dbReference>
<protein>
    <recommendedName>
        <fullName evidence="3">Fe-S assembly protein IscX</fullName>
    </recommendedName>
</protein>
<dbReference type="EMBL" id="JSWE01000092">
    <property type="protein sequence ID" value="KIE05665.1"/>
    <property type="molecule type" value="Genomic_DNA"/>
</dbReference>
<dbReference type="AlphaFoldDB" id="A0A0C1R043"/>
<dbReference type="NCBIfam" id="TIGR03412">
    <property type="entry name" value="iscX_yfhJ"/>
    <property type="match status" value="1"/>
</dbReference>
<dbReference type="RefSeq" id="WP_039455968.1">
    <property type="nucleotide sequence ID" value="NZ_JSWE01000092.1"/>
</dbReference>